<dbReference type="RefSeq" id="WP_245764267.1">
    <property type="nucleotide sequence ID" value="NZ_FPAJ01000004.1"/>
</dbReference>
<protein>
    <submittedName>
        <fullName evidence="4">L-amino acid N-acyltransferase YncA</fullName>
    </submittedName>
</protein>
<accession>A0A1I6UGB9</accession>
<dbReference type="STRING" id="394264.SAMN04488040_2714"/>
<organism evidence="4 5">
    <name type="scientific">Sulfitobacter marinus</name>
    <dbReference type="NCBI Taxonomy" id="394264"/>
    <lineage>
        <taxon>Bacteria</taxon>
        <taxon>Pseudomonadati</taxon>
        <taxon>Pseudomonadota</taxon>
        <taxon>Alphaproteobacteria</taxon>
        <taxon>Rhodobacterales</taxon>
        <taxon>Roseobacteraceae</taxon>
        <taxon>Sulfitobacter</taxon>
    </lineage>
</organism>
<evidence type="ECO:0000313" key="4">
    <source>
        <dbReference type="EMBL" id="SFT00529.1"/>
    </source>
</evidence>
<dbReference type="Gene3D" id="3.40.630.30">
    <property type="match status" value="1"/>
</dbReference>
<dbReference type="EMBL" id="FPAJ01000004">
    <property type="protein sequence ID" value="SFT00529.1"/>
    <property type="molecule type" value="Genomic_DNA"/>
</dbReference>
<keyword evidence="1 4" id="KW-0808">Transferase</keyword>
<keyword evidence="5" id="KW-1185">Reference proteome</keyword>
<evidence type="ECO:0000313" key="5">
    <source>
        <dbReference type="Proteomes" id="UP000199239"/>
    </source>
</evidence>
<feature type="domain" description="N-acetyltransferase" evidence="3">
    <location>
        <begin position="2"/>
        <end position="145"/>
    </location>
</feature>
<dbReference type="PANTHER" id="PTHR43877:SF2">
    <property type="entry name" value="AMINOALKYLPHOSPHONATE N-ACETYLTRANSFERASE-RELATED"/>
    <property type="match status" value="1"/>
</dbReference>
<dbReference type="InterPro" id="IPR016181">
    <property type="entry name" value="Acyl_CoA_acyltransferase"/>
</dbReference>
<keyword evidence="2 4" id="KW-0012">Acyltransferase</keyword>
<gene>
    <name evidence="4" type="ORF">SAMN04488040_2714</name>
</gene>
<dbReference type="InterPro" id="IPR000182">
    <property type="entry name" value="GNAT_dom"/>
</dbReference>
<dbReference type="Pfam" id="PF13508">
    <property type="entry name" value="Acetyltransf_7"/>
    <property type="match status" value="1"/>
</dbReference>
<dbReference type="Proteomes" id="UP000199239">
    <property type="component" value="Unassembled WGS sequence"/>
</dbReference>
<dbReference type="SUPFAM" id="SSF55729">
    <property type="entry name" value="Acyl-CoA N-acyltransferases (Nat)"/>
    <property type="match status" value="1"/>
</dbReference>
<evidence type="ECO:0000256" key="1">
    <source>
        <dbReference type="ARBA" id="ARBA00022679"/>
    </source>
</evidence>
<dbReference type="PANTHER" id="PTHR43877">
    <property type="entry name" value="AMINOALKYLPHOSPHONATE N-ACETYLTRANSFERASE-RELATED-RELATED"/>
    <property type="match status" value="1"/>
</dbReference>
<proteinExistence type="predicted"/>
<reference evidence="5" key="1">
    <citation type="submission" date="2016-10" db="EMBL/GenBank/DDBJ databases">
        <authorList>
            <person name="Varghese N."/>
            <person name="Submissions S."/>
        </authorList>
    </citation>
    <scope>NUCLEOTIDE SEQUENCE [LARGE SCALE GENOMIC DNA]</scope>
    <source>
        <strain evidence="5">DSM 23422</strain>
    </source>
</reference>
<sequence length="147" mass="16478">MTTLRLARDLDAGAVGAILSEFVDTSDWMPRIHTRAEDIAHAARMIDLGRVHVAEEDGAVVGFCARNGEDLDALYVAAKNRGQGIGKALLKHEKAAVDQLELWTFQANEAAQRFYLRHGFIEVQRTDGSGNDERLPDIQYEWRRETV</sequence>
<name>A0A1I6UGB9_9RHOB</name>
<dbReference type="GO" id="GO:0016747">
    <property type="term" value="F:acyltransferase activity, transferring groups other than amino-acyl groups"/>
    <property type="evidence" value="ECO:0007669"/>
    <property type="project" value="InterPro"/>
</dbReference>
<evidence type="ECO:0000259" key="3">
    <source>
        <dbReference type="PROSITE" id="PS51186"/>
    </source>
</evidence>
<evidence type="ECO:0000256" key="2">
    <source>
        <dbReference type="ARBA" id="ARBA00023315"/>
    </source>
</evidence>
<dbReference type="AlphaFoldDB" id="A0A1I6UGB9"/>
<dbReference type="CDD" id="cd04301">
    <property type="entry name" value="NAT_SF"/>
    <property type="match status" value="1"/>
</dbReference>
<dbReference type="PROSITE" id="PS51186">
    <property type="entry name" value="GNAT"/>
    <property type="match status" value="1"/>
</dbReference>
<dbReference type="InterPro" id="IPR050832">
    <property type="entry name" value="Bact_Acetyltransf"/>
</dbReference>